<name>A0A1Y1US76_9FUNG</name>
<dbReference type="OrthoDB" id="10611926at2759"/>
<evidence type="ECO:0000313" key="5">
    <source>
        <dbReference type="Proteomes" id="UP000193719"/>
    </source>
</evidence>
<gene>
    <name evidence="4" type="ORF">BCR36DRAFT_588205</name>
</gene>
<accession>A0A1Y1US76</accession>
<dbReference type="PROSITE" id="PS50297">
    <property type="entry name" value="ANK_REP_REGION"/>
    <property type="match status" value="2"/>
</dbReference>
<protein>
    <submittedName>
        <fullName evidence="4">Ankyrin</fullName>
    </submittedName>
</protein>
<evidence type="ECO:0000256" key="2">
    <source>
        <dbReference type="ARBA" id="ARBA00023043"/>
    </source>
</evidence>
<dbReference type="Pfam" id="PF12796">
    <property type="entry name" value="Ank_2"/>
    <property type="match status" value="3"/>
</dbReference>
<dbReference type="SUPFAM" id="SSF48403">
    <property type="entry name" value="Ankyrin repeat"/>
    <property type="match status" value="1"/>
</dbReference>
<organism evidence="4 5">
    <name type="scientific">Piromyces finnis</name>
    <dbReference type="NCBI Taxonomy" id="1754191"/>
    <lineage>
        <taxon>Eukaryota</taxon>
        <taxon>Fungi</taxon>
        <taxon>Fungi incertae sedis</taxon>
        <taxon>Chytridiomycota</taxon>
        <taxon>Chytridiomycota incertae sedis</taxon>
        <taxon>Neocallimastigomycetes</taxon>
        <taxon>Neocallimastigales</taxon>
        <taxon>Neocallimastigaceae</taxon>
        <taxon>Piromyces</taxon>
    </lineage>
</organism>
<dbReference type="AlphaFoldDB" id="A0A1Y1US76"/>
<keyword evidence="2 3" id="KW-0040">ANK repeat</keyword>
<dbReference type="PANTHER" id="PTHR24198:SF165">
    <property type="entry name" value="ANKYRIN REPEAT-CONTAINING PROTEIN-RELATED"/>
    <property type="match status" value="1"/>
</dbReference>
<evidence type="ECO:0000256" key="3">
    <source>
        <dbReference type="PROSITE-ProRule" id="PRU00023"/>
    </source>
</evidence>
<keyword evidence="1" id="KW-0677">Repeat</keyword>
<proteinExistence type="predicted"/>
<keyword evidence="5" id="KW-1185">Reference proteome</keyword>
<sequence length="681" mass="79752">MDIIELLMENDVRDPTAILNQINIYVLLENALFLQSLNMVKRILSNSFVKFDINKLENIFQHEIRNNRYENLKYALEILEKNCSFNINQLNFEKLLLHATHDNDNSLYIKYKEIKDVNHKIIIFLLQFILKAPIHCIERIDVSLLKNKGPSYLSLILNALIILQELPLIKFLLEKDELKVVLNINSPDKNNNFPIFIALSKTYSDENYLESLKIFEYLLIKGANCAVMKHDETLWSSVINARNYFTIKCLLKNCCLAQQRKDVLQGQGLLRRLEENENYNVDRTDDIILKIYDNLDEWRPLVCAICNDDLNLVQDIIKEMKIKRCNDKLFPNFLVISYLIDRKEIFKWLIENVNINECDQYGCTILFYAIVKGDLEVVHFLMNANVNVNVVYYNKKQPIRNHDKQWNDILDIGFKRYLSMIGNMYNNKKNVHNQTMYSAGDFSLHISIYCANKDVTYSLLHHNNINIDVYNEQEETPLISLIKNQYFTMDDKVEIIKVLIAKGANIQYINKKSKKSPLAYAIQYHSLPIIKLLIEHGANFNSNMMLLEQNQSLIRFTILQGDFEIYKYFVDSIHKDIFNDNNFICSLMETFNKHKNLEIFKHLIRNMIDINNFSCDILPVIISVSHLELLKLFVEYGLDLKGKSKDFGEKALQYAINNEVLSIAEYLIENGVNSSYLSENI</sequence>
<dbReference type="Proteomes" id="UP000193719">
    <property type="component" value="Unassembled WGS sequence"/>
</dbReference>
<dbReference type="PROSITE" id="PS50088">
    <property type="entry name" value="ANK_REPEAT"/>
    <property type="match status" value="2"/>
</dbReference>
<dbReference type="PANTHER" id="PTHR24198">
    <property type="entry name" value="ANKYRIN REPEAT AND PROTEIN KINASE DOMAIN-CONTAINING PROTEIN"/>
    <property type="match status" value="1"/>
</dbReference>
<dbReference type="Gene3D" id="1.25.40.20">
    <property type="entry name" value="Ankyrin repeat-containing domain"/>
    <property type="match status" value="2"/>
</dbReference>
<evidence type="ECO:0000256" key="1">
    <source>
        <dbReference type="ARBA" id="ARBA00022737"/>
    </source>
</evidence>
<reference evidence="4 5" key="1">
    <citation type="submission" date="2016-08" db="EMBL/GenBank/DDBJ databases">
        <title>Genomes of anaerobic fungi encode conserved fungal cellulosomes for biomass hydrolysis.</title>
        <authorList>
            <consortium name="DOE Joint Genome Institute"/>
            <person name="Haitjema C.H."/>
            <person name="Gilmore S.P."/>
            <person name="Henske J.K."/>
            <person name="Solomon K.V."/>
            <person name="De Groot R."/>
            <person name="Kuo A."/>
            <person name="Mondo S.J."/>
            <person name="Salamov A.A."/>
            <person name="Labutti K."/>
            <person name="Zhao Z."/>
            <person name="Chiniquy J."/>
            <person name="Barry K."/>
            <person name="Brewer H.M."/>
            <person name="Purvine S.O."/>
            <person name="Wright A.T."/>
            <person name="Boxma B."/>
            <person name="Van Alen T."/>
            <person name="Hackstein J.H."/>
            <person name="Baker S.E."/>
            <person name="Grigoriev I.V."/>
            <person name="O'Malley M.A."/>
        </authorList>
    </citation>
    <scope>NUCLEOTIDE SEQUENCE [LARGE SCALE GENOMIC DNA]</scope>
    <source>
        <strain evidence="5">finn</strain>
    </source>
</reference>
<feature type="repeat" description="ANK" evidence="3">
    <location>
        <begin position="513"/>
        <end position="545"/>
    </location>
</feature>
<dbReference type="SMART" id="SM00248">
    <property type="entry name" value="ANK"/>
    <property type="match status" value="8"/>
</dbReference>
<dbReference type="STRING" id="1754191.A0A1Y1US76"/>
<dbReference type="InterPro" id="IPR036770">
    <property type="entry name" value="Ankyrin_rpt-contain_sf"/>
</dbReference>
<evidence type="ECO:0000313" key="4">
    <source>
        <dbReference type="EMBL" id="ORX40364.1"/>
    </source>
</evidence>
<feature type="repeat" description="ANK" evidence="3">
    <location>
        <begin position="361"/>
        <end position="393"/>
    </location>
</feature>
<dbReference type="EMBL" id="MCFH01000099">
    <property type="protein sequence ID" value="ORX40364.1"/>
    <property type="molecule type" value="Genomic_DNA"/>
</dbReference>
<reference evidence="4 5" key="2">
    <citation type="submission" date="2016-08" db="EMBL/GenBank/DDBJ databases">
        <title>Pervasive Adenine N6-methylation of Active Genes in Fungi.</title>
        <authorList>
            <consortium name="DOE Joint Genome Institute"/>
            <person name="Mondo S.J."/>
            <person name="Dannebaum R.O."/>
            <person name="Kuo R.C."/>
            <person name="Labutti K."/>
            <person name="Haridas S."/>
            <person name="Kuo A."/>
            <person name="Salamov A."/>
            <person name="Ahrendt S.R."/>
            <person name="Lipzen A."/>
            <person name="Sullivan W."/>
            <person name="Andreopoulos W.B."/>
            <person name="Clum A."/>
            <person name="Lindquist E."/>
            <person name="Daum C."/>
            <person name="Ramamoorthy G.K."/>
            <person name="Gryganskyi A."/>
            <person name="Culley D."/>
            <person name="Magnuson J.K."/>
            <person name="James T.Y."/>
            <person name="O'Malley M.A."/>
            <person name="Stajich J.E."/>
            <person name="Spatafora J.W."/>
            <person name="Visel A."/>
            <person name="Grigoriev I.V."/>
        </authorList>
    </citation>
    <scope>NUCLEOTIDE SEQUENCE [LARGE SCALE GENOMIC DNA]</scope>
    <source>
        <strain evidence="5">finn</strain>
    </source>
</reference>
<dbReference type="InterPro" id="IPR002110">
    <property type="entry name" value="Ankyrin_rpt"/>
</dbReference>
<comment type="caution">
    <text evidence="4">The sequence shown here is derived from an EMBL/GenBank/DDBJ whole genome shotgun (WGS) entry which is preliminary data.</text>
</comment>